<dbReference type="OMA" id="GQEMAKC"/>
<proteinExistence type="predicted"/>
<sequence>MSAVSVTHGDRTKPSAASTDSTLLERVSLPPGTRSSSKSASCVGILHTSRREEACHSVEGDLDMPKLDPAAACHLLASLADASIAASVCHDERIPMRTTEASDITSGDEGDGESIGPAPTSTSVADGGGKMSANQFRDAIASTFLLRTMEMLSDPLDESLRKLSLHVLMRPLLEAIRSVDGRLHWAKELWNRCKSLLEMGTVQRRDGYAVLSRFVDIFLPPIRAIVHEQFEAVYVGGVKSRGTVLDVRKDLSFWSAVKTGLVDEDSLTRKQAMYVLRHALPEWETATPDDKLAPQGNLRQPEKNSAKGNKGAREGEEGLQVTEKKRKEKYESKSNWWAAMEARDSLKEALHGKSNEAALLDSHDVQQMEDVVIWRQWQAFLLLCDTLDEYGVHLAEAAWNLQIDILCRPCLGKVPGADICGSTLPGKRGAKVVPVVDFSWMAVLWQRGLTHRNPQGVKGVYTSVTATQAAEVLSSYVRSLHSREGHFFLHLFAERTIDLAPCRSGLMTLAICIEAAAQASSCGGERVCCENGSECGNNISDHILDSLRRVAELVRRHFNPAYRAKVHHHLLNAAASVLRPPDVSVSVLGRFVSCIPRELLRCGGQLQSTFLSWLQSGDEDHVGIDNDLTSSTSDSMSWLVGRLHKALCTLLQPGLSLSSGAYVSDEEVKGWREEAGRLAALISLAIPRPPDLERLLKVVQDCAQQIYSHPYIPSGLAERTLVLIQSLLKECPPSGLIRKTRGRPHFAKMQGSSEHGSTMRYDKSILSKSIKGEKDRQFTVQEGAGAGEHCKHATEKNVGQNSGHLVAVLAQLVLSVNDELLAYAAAASSVLWDEPFIRQVKPQAKSHSSLGRLGAQPSRRLCPEDAAAVNRAVLALSTVQDYCIWWHKWSLEADALSSATIFLWRFVLDFVNAARKRMRPTSEAEAELRVAAYEGMSAVCKALAETISPQGVASALLAFRLSGINVVDCSQLLNEAAVALREGLEAVWDTGLLPRSRCCILSGYKVRISCRRSTMPWGFMEGRVMPFTAKPLPSRFDVNR</sequence>
<dbReference type="PANTHER" id="PTHR12029:SF11">
    <property type="entry name" value="METHYLTRANSFERASE TARBP1-RELATED"/>
    <property type="match status" value="1"/>
</dbReference>
<comment type="caution">
    <text evidence="2">The sequence shown here is derived from an EMBL/GenBank/DDBJ whole genome shotgun (WGS) entry which is preliminary data.</text>
</comment>
<dbReference type="Proteomes" id="UP000265515">
    <property type="component" value="Unassembled WGS sequence"/>
</dbReference>
<dbReference type="InterPro" id="IPR045330">
    <property type="entry name" value="TRM3/TARBP1"/>
</dbReference>
<evidence type="ECO:0000256" key="1">
    <source>
        <dbReference type="SAM" id="MobiDB-lite"/>
    </source>
</evidence>
<dbReference type="EMBL" id="BFEA01000233">
    <property type="protein sequence ID" value="GBG75877.1"/>
    <property type="molecule type" value="Genomic_DNA"/>
</dbReference>
<dbReference type="OrthoDB" id="241340at2759"/>
<feature type="region of interest" description="Disordered" evidence="1">
    <location>
        <begin position="1"/>
        <end position="41"/>
    </location>
</feature>
<dbReference type="Gramene" id="GBG75877">
    <property type="protein sequence ID" value="GBG75877"/>
    <property type="gene ID" value="CBR_g21120"/>
</dbReference>
<dbReference type="GO" id="GO:0016423">
    <property type="term" value="F:tRNA (guanine) methyltransferase activity"/>
    <property type="evidence" value="ECO:0007669"/>
    <property type="project" value="TreeGrafter"/>
</dbReference>
<dbReference type="PANTHER" id="PTHR12029">
    <property type="entry name" value="RNA METHYLTRANSFERASE"/>
    <property type="match status" value="1"/>
</dbReference>
<accession>A0A388L0Q0</accession>
<dbReference type="STRING" id="69332.A0A388L0Q0"/>
<dbReference type="GO" id="GO:0030488">
    <property type="term" value="P:tRNA methylation"/>
    <property type="evidence" value="ECO:0007669"/>
    <property type="project" value="TreeGrafter"/>
</dbReference>
<evidence type="ECO:0000313" key="2">
    <source>
        <dbReference type="EMBL" id="GBG75877.1"/>
    </source>
</evidence>
<keyword evidence="3" id="KW-1185">Reference proteome</keyword>
<feature type="compositionally biased region" description="Basic and acidic residues" evidence="1">
    <location>
        <begin position="300"/>
        <end position="325"/>
    </location>
</feature>
<name>A0A388L0Q0_CHABU</name>
<evidence type="ECO:0000313" key="3">
    <source>
        <dbReference type="Proteomes" id="UP000265515"/>
    </source>
</evidence>
<dbReference type="AlphaFoldDB" id="A0A388L0Q0"/>
<reference evidence="2 3" key="1">
    <citation type="journal article" date="2018" name="Cell">
        <title>The Chara Genome: Secondary Complexity and Implications for Plant Terrestrialization.</title>
        <authorList>
            <person name="Nishiyama T."/>
            <person name="Sakayama H."/>
            <person name="Vries J.D."/>
            <person name="Buschmann H."/>
            <person name="Saint-Marcoux D."/>
            <person name="Ullrich K.K."/>
            <person name="Haas F.B."/>
            <person name="Vanderstraeten L."/>
            <person name="Becker D."/>
            <person name="Lang D."/>
            <person name="Vosolsobe S."/>
            <person name="Rombauts S."/>
            <person name="Wilhelmsson P.K.I."/>
            <person name="Janitza P."/>
            <person name="Kern R."/>
            <person name="Heyl A."/>
            <person name="Rumpler F."/>
            <person name="Villalobos L.I.A.C."/>
            <person name="Clay J.M."/>
            <person name="Skokan R."/>
            <person name="Toyoda A."/>
            <person name="Suzuki Y."/>
            <person name="Kagoshima H."/>
            <person name="Schijlen E."/>
            <person name="Tajeshwar N."/>
            <person name="Catarino B."/>
            <person name="Hetherington A.J."/>
            <person name="Saltykova A."/>
            <person name="Bonnot C."/>
            <person name="Breuninger H."/>
            <person name="Symeonidi A."/>
            <person name="Radhakrishnan G.V."/>
            <person name="Van Nieuwerburgh F."/>
            <person name="Deforce D."/>
            <person name="Chang C."/>
            <person name="Karol K.G."/>
            <person name="Hedrich R."/>
            <person name="Ulvskov P."/>
            <person name="Glockner G."/>
            <person name="Delwiche C.F."/>
            <person name="Petrasek J."/>
            <person name="Van de Peer Y."/>
            <person name="Friml J."/>
            <person name="Beilby M."/>
            <person name="Dolan L."/>
            <person name="Kohara Y."/>
            <person name="Sugano S."/>
            <person name="Fujiyama A."/>
            <person name="Delaux P.-M."/>
            <person name="Quint M."/>
            <person name="TheiBen G."/>
            <person name="Hagemann M."/>
            <person name="Harholt J."/>
            <person name="Dunand C."/>
            <person name="Zachgo S."/>
            <person name="Langdale J."/>
            <person name="Maumus F."/>
            <person name="Straeten D.V.D."/>
            <person name="Gould S.B."/>
            <person name="Rensing S.A."/>
        </authorList>
    </citation>
    <scope>NUCLEOTIDE SEQUENCE [LARGE SCALE GENOMIC DNA]</scope>
    <source>
        <strain evidence="2 3">S276</strain>
    </source>
</reference>
<feature type="region of interest" description="Disordered" evidence="1">
    <location>
        <begin position="286"/>
        <end position="325"/>
    </location>
</feature>
<feature type="region of interest" description="Disordered" evidence="1">
    <location>
        <begin position="96"/>
        <end position="130"/>
    </location>
</feature>
<organism evidence="2 3">
    <name type="scientific">Chara braunii</name>
    <name type="common">Braun's stonewort</name>
    <dbReference type="NCBI Taxonomy" id="69332"/>
    <lineage>
        <taxon>Eukaryota</taxon>
        <taxon>Viridiplantae</taxon>
        <taxon>Streptophyta</taxon>
        <taxon>Charophyceae</taxon>
        <taxon>Charales</taxon>
        <taxon>Characeae</taxon>
        <taxon>Chara</taxon>
    </lineage>
</organism>
<protein>
    <submittedName>
        <fullName evidence="2">Uncharacterized protein</fullName>
    </submittedName>
</protein>
<gene>
    <name evidence="2" type="ORF">CBR_g21120</name>
</gene>